<evidence type="ECO:0000256" key="2">
    <source>
        <dbReference type="ARBA" id="ARBA00022980"/>
    </source>
</evidence>
<dbReference type="InterPro" id="IPR022309">
    <property type="entry name" value="Ribosomal_Se8/biogenesis_NSA2"/>
</dbReference>
<evidence type="ECO:0000313" key="6">
    <source>
        <dbReference type="EMBL" id="CAE0619245.1"/>
    </source>
</evidence>
<name>A0A6U9L723_OXYMA</name>
<dbReference type="GO" id="GO:0003735">
    <property type="term" value="F:structural constituent of ribosome"/>
    <property type="evidence" value="ECO:0007669"/>
    <property type="project" value="InterPro"/>
</dbReference>
<evidence type="ECO:0000256" key="1">
    <source>
        <dbReference type="ARBA" id="ARBA00005257"/>
    </source>
</evidence>
<organism evidence="5">
    <name type="scientific">Oxyrrhis marina</name>
    <name type="common">Dinoflagellate</name>
    <dbReference type="NCBI Taxonomy" id="2969"/>
    <lineage>
        <taxon>Eukaryota</taxon>
        <taxon>Sar</taxon>
        <taxon>Alveolata</taxon>
        <taxon>Dinophyceae</taxon>
        <taxon>Oxyrrhinales</taxon>
        <taxon>Oxyrrhinaceae</taxon>
        <taxon>Oxyrrhis</taxon>
    </lineage>
</organism>
<gene>
    <name evidence="5" type="ORF">OMAR00292_LOCUS5058</name>
    <name evidence="6" type="ORF">OMAR00292_LOCUS5060</name>
</gene>
<dbReference type="PANTHER" id="PTHR10394">
    <property type="entry name" value="40S RIBOSOMAL PROTEIN S8"/>
    <property type="match status" value="1"/>
</dbReference>
<dbReference type="InterPro" id="IPR001047">
    <property type="entry name" value="Ribosomal_eS8"/>
</dbReference>
<accession>A0A6U9L723</accession>
<keyword evidence="2 4" id="KW-0689">Ribosomal protein</keyword>
<dbReference type="GO" id="GO:0005840">
    <property type="term" value="C:ribosome"/>
    <property type="evidence" value="ECO:0007669"/>
    <property type="project" value="UniProtKB-KW"/>
</dbReference>
<dbReference type="GO" id="GO:1990904">
    <property type="term" value="C:ribonucleoprotein complex"/>
    <property type="evidence" value="ECO:0007669"/>
    <property type="project" value="UniProtKB-KW"/>
</dbReference>
<proteinExistence type="inferred from homology"/>
<dbReference type="CDD" id="cd11380">
    <property type="entry name" value="Ribosomal_S8e_like"/>
    <property type="match status" value="1"/>
</dbReference>
<dbReference type="EMBL" id="HBIT01009810">
    <property type="protein sequence ID" value="CAE0619243.1"/>
    <property type="molecule type" value="Transcribed_RNA"/>
</dbReference>
<reference evidence="5" key="1">
    <citation type="submission" date="2021-01" db="EMBL/GenBank/DDBJ databases">
        <authorList>
            <person name="Corre E."/>
            <person name="Pelletier E."/>
            <person name="Niang G."/>
            <person name="Scheremetjew M."/>
            <person name="Finn R."/>
            <person name="Kale V."/>
            <person name="Holt S."/>
            <person name="Cochrane G."/>
            <person name="Meng A."/>
            <person name="Brown T."/>
            <person name="Cohen L."/>
        </authorList>
    </citation>
    <scope>NUCLEOTIDE SEQUENCE</scope>
    <source>
        <strain evidence="5">CCMP1795</strain>
    </source>
</reference>
<sequence length="200" mass="22989">MGIDQSKRNKRRKTGGRRNVHIMKRKYNLGRPAANTKIGAKRVRPVRVRFGNTKWRALRLDHGNFAWPTERRAFKTKIISAVYNATNNEYVRTNTLTKGAIVLVDAAPFRLYYWKYYGLEVGRKKDDSDLSKRSPHARKRCEARAKDAKLEPALKEQFLTGRLLACVASRPGQCGVADGYILEGDELAFYKKKMEKKKKA</sequence>
<dbReference type="NCBIfam" id="TIGR00307">
    <property type="entry name" value="eS8"/>
    <property type="match status" value="1"/>
</dbReference>
<evidence type="ECO:0000256" key="4">
    <source>
        <dbReference type="RuleBase" id="RU000669"/>
    </source>
</evidence>
<dbReference type="Gene3D" id="3.10.290.70">
    <property type="match status" value="1"/>
</dbReference>
<dbReference type="Pfam" id="PF01201">
    <property type="entry name" value="Ribosomal_S8e"/>
    <property type="match status" value="1"/>
</dbReference>
<evidence type="ECO:0000256" key="3">
    <source>
        <dbReference type="ARBA" id="ARBA00023274"/>
    </source>
</evidence>
<evidence type="ECO:0000313" key="5">
    <source>
        <dbReference type="EMBL" id="CAE0619243.1"/>
    </source>
</evidence>
<dbReference type="GO" id="GO:0006412">
    <property type="term" value="P:translation"/>
    <property type="evidence" value="ECO:0007669"/>
    <property type="project" value="InterPro"/>
</dbReference>
<keyword evidence="3 4" id="KW-0687">Ribonucleoprotein</keyword>
<dbReference type="Gene3D" id="1.10.168.20">
    <property type="entry name" value="Ribosomal protein S8e, subdomain"/>
    <property type="match status" value="1"/>
</dbReference>
<protein>
    <recommendedName>
        <fullName evidence="4">40S ribosomal protein S8</fullName>
    </recommendedName>
</protein>
<comment type="similarity">
    <text evidence="1 4">Belongs to the eukaryotic ribosomal protein eS8 family.</text>
</comment>
<dbReference type="InterPro" id="IPR042563">
    <property type="entry name" value="Ribosomal_protein_eS8_euk"/>
</dbReference>
<dbReference type="EMBL" id="HBIT01009812">
    <property type="protein sequence ID" value="CAE0619245.1"/>
    <property type="molecule type" value="Transcribed_RNA"/>
</dbReference>
<dbReference type="AlphaFoldDB" id="A0A6U9L723"/>